<feature type="domain" description="Enoyl reductase (ER)" evidence="5">
    <location>
        <begin position="8"/>
        <end position="319"/>
    </location>
</feature>
<reference evidence="6 8" key="1">
    <citation type="submission" date="2014-10" db="EMBL/GenBank/DDBJ databases">
        <title>Draft genome of phytase producing Bacillus ginsengihumi strain M2.11.</title>
        <authorList>
            <person name="Toymentseva A."/>
            <person name="Boulygina E.A."/>
            <person name="Kazakov S.V."/>
            <person name="Kayumov I."/>
            <person name="Suleimanova A.D."/>
            <person name="Mardanova A.M."/>
            <person name="Maria S.N."/>
            <person name="Sergey M.Y."/>
            <person name="Sharipova M.R."/>
        </authorList>
    </citation>
    <scope>NUCLEOTIDE SEQUENCE [LARGE SCALE GENOMIC DNA]</scope>
    <source>
        <strain evidence="6 8">M2.11</strain>
    </source>
</reference>
<dbReference type="Proteomes" id="UP000030588">
    <property type="component" value="Unassembled WGS sequence"/>
</dbReference>
<dbReference type="Gene3D" id="3.90.180.10">
    <property type="entry name" value="Medium-chain alcohol dehydrogenases, catalytic domain"/>
    <property type="match status" value="1"/>
</dbReference>
<dbReference type="InterPro" id="IPR013154">
    <property type="entry name" value="ADH-like_N"/>
</dbReference>
<sequence length="351" mass="38131">MEGKMKAAVLHSLRHFETEMVDIPTIDDDEVLIKVKYCGICGSDVPRSMISGARKYPLILGHEFTGEVVEIGDQVDHINVNDRVVVAPLVPCGKCEHCRATNYGLCDNYNIIGTGSNGAFAEYVKAPQGHVIPIPDHLDYESAAGIEPATIGYHGLQKAHIQPGETVVVMGCGSIGQLTVQWAKIFGATTIIAVDIFDEKLELVKTLGADITINSKKVNAVEAIKALTHGGADVVAETAGSVVTQQQAILVAKKKGRVVFLGITHKGLNLREETMNHLMRGEITIQGSWNSYTAPYPGLAWKAALDYMANGKIQFKSMISHKIQVEEVGEYLKGMADRTLDFNKVLVSFEN</sequence>
<gene>
    <name evidence="7" type="ORF">G4D61_04920</name>
    <name evidence="6" type="ORF">NG54_15115</name>
</gene>
<evidence type="ECO:0000313" key="8">
    <source>
        <dbReference type="Proteomes" id="UP000030588"/>
    </source>
</evidence>
<dbReference type="InterPro" id="IPR036291">
    <property type="entry name" value="NAD(P)-bd_dom_sf"/>
</dbReference>
<dbReference type="InterPro" id="IPR013149">
    <property type="entry name" value="ADH-like_C"/>
</dbReference>
<evidence type="ECO:0000313" key="6">
    <source>
        <dbReference type="EMBL" id="KHD84486.1"/>
    </source>
</evidence>
<dbReference type="InterPro" id="IPR020843">
    <property type="entry name" value="ER"/>
</dbReference>
<reference evidence="7 9" key="3">
    <citation type="submission" date="2020-03" db="EMBL/GenBank/DDBJ databases">
        <title>Bacillus aquiflavi sp. nov., isolated from yellow water of strong flavor Chinese baijiu in Yibin region of China.</title>
        <authorList>
            <person name="Xie J."/>
        </authorList>
    </citation>
    <scope>NUCLEOTIDE SEQUENCE [LARGE SCALE GENOMIC DNA]</scope>
    <source>
        <strain evidence="7 9">Gsoil 114</strain>
    </source>
</reference>
<dbReference type="RefSeq" id="WP_035355696.1">
    <property type="nucleotide sequence ID" value="NZ_JAAIWK010000005.1"/>
</dbReference>
<dbReference type="SUPFAM" id="SSF50129">
    <property type="entry name" value="GroES-like"/>
    <property type="match status" value="1"/>
</dbReference>
<dbReference type="InterPro" id="IPR011032">
    <property type="entry name" value="GroES-like_sf"/>
</dbReference>
<protein>
    <submittedName>
        <fullName evidence="7">Galactitol-1-phosphate 5-dehydrogenase</fullName>
    </submittedName>
    <submittedName>
        <fullName evidence="6">Iditol 2-dehydrogenase</fullName>
    </submittedName>
</protein>
<dbReference type="PROSITE" id="PS00059">
    <property type="entry name" value="ADH_ZINC"/>
    <property type="match status" value="1"/>
</dbReference>
<dbReference type="Proteomes" id="UP000476934">
    <property type="component" value="Unassembled WGS sequence"/>
</dbReference>
<dbReference type="Pfam" id="PF00107">
    <property type="entry name" value="ADH_zinc_N"/>
    <property type="match status" value="1"/>
</dbReference>
<keyword evidence="1 4" id="KW-0479">Metal-binding</keyword>
<dbReference type="GO" id="GO:0008270">
    <property type="term" value="F:zinc ion binding"/>
    <property type="evidence" value="ECO:0007669"/>
    <property type="project" value="InterPro"/>
</dbReference>
<dbReference type="PANTHER" id="PTHR43401:SF2">
    <property type="entry name" value="L-THREONINE 3-DEHYDROGENASE"/>
    <property type="match status" value="1"/>
</dbReference>
<dbReference type="Pfam" id="PF08240">
    <property type="entry name" value="ADH_N"/>
    <property type="match status" value="1"/>
</dbReference>
<dbReference type="AlphaFoldDB" id="A0A0A6VA96"/>
<evidence type="ECO:0000256" key="4">
    <source>
        <dbReference type="RuleBase" id="RU361277"/>
    </source>
</evidence>
<dbReference type="PANTHER" id="PTHR43401">
    <property type="entry name" value="L-THREONINE 3-DEHYDROGENASE"/>
    <property type="match status" value="1"/>
</dbReference>
<dbReference type="InterPro" id="IPR050129">
    <property type="entry name" value="Zn_alcohol_dh"/>
</dbReference>
<dbReference type="SMART" id="SM00829">
    <property type="entry name" value="PKS_ER"/>
    <property type="match status" value="1"/>
</dbReference>
<keyword evidence="9" id="KW-1185">Reference proteome</keyword>
<evidence type="ECO:0000259" key="5">
    <source>
        <dbReference type="SMART" id="SM00829"/>
    </source>
</evidence>
<organism evidence="6 8">
    <name type="scientific">Heyndrickxia ginsengihumi</name>
    <dbReference type="NCBI Taxonomy" id="363870"/>
    <lineage>
        <taxon>Bacteria</taxon>
        <taxon>Bacillati</taxon>
        <taxon>Bacillota</taxon>
        <taxon>Bacilli</taxon>
        <taxon>Bacillales</taxon>
        <taxon>Bacillaceae</taxon>
        <taxon>Heyndrickxia</taxon>
    </lineage>
</organism>
<accession>A0A0A6VA96</accession>
<evidence type="ECO:0000256" key="3">
    <source>
        <dbReference type="ARBA" id="ARBA00023002"/>
    </source>
</evidence>
<dbReference type="EMBL" id="JAAIWK010000005">
    <property type="protein sequence ID" value="NEY19309.1"/>
    <property type="molecule type" value="Genomic_DNA"/>
</dbReference>
<dbReference type="InterPro" id="IPR002328">
    <property type="entry name" value="ADH_Zn_CS"/>
</dbReference>
<evidence type="ECO:0000256" key="2">
    <source>
        <dbReference type="ARBA" id="ARBA00022833"/>
    </source>
</evidence>
<evidence type="ECO:0000313" key="7">
    <source>
        <dbReference type="EMBL" id="NEY19309.1"/>
    </source>
</evidence>
<dbReference type="EMBL" id="JRUN01000056">
    <property type="protein sequence ID" value="KHD84486.1"/>
    <property type="molecule type" value="Genomic_DNA"/>
</dbReference>
<comment type="cofactor">
    <cofactor evidence="4">
        <name>Zn(2+)</name>
        <dbReference type="ChEBI" id="CHEBI:29105"/>
    </cofactor>
</comment>
<dbReference type="OrthoDB" id="9770238at2"/>
<evidence type="ECO:0000256" key="1">
    <source>
        <dbReference type="ARBA" id="ARBA00022723"/>
    </source>
</evidence>
<name>A0A0A6VA96_9BACI</name>
<dbReference type="CDD" id="cd08236">
    <property type="entry name" value="sugar_DH"/>
    <property type="match status" value="1"/>
</dbReference>
<reference evidence="7" key="2">
    <citation type="submission" date="2020-02" db="EMBL/GenBank/DDBJ databases">
        <authorList>
            <person name="Feng H."/>
        </authorList>
    </citation>
    <scope>NUCLEOTIDE SEQUENCE [LARGE SCALE GENOMIC DNA]</scope>
    <source>
        <strain evidence="7">Gsoil 114</strain>
    </source>
</reference>
<dbReference type="SUPFAM" id="SSF51735">
    <property type="entry name" value="NAD(P)-binding Rossmann-fold domains"/>
    <property type="match status" value="1"/>
</dbReference>
<dbReference type="STRING" id="363870.NG54_15115"/>
<evidence type="ECO:0000313" key="9">
    <source>
        <dbReference type="Proteomes" id="UP000476934"/>
    </source>
</evidence>
<dbReference type="Gene3D" id="3.40.50.720">
    <property type="entry name" value="NAD(P)-binding Rossmann-like Domain"/>
    <property type="match status" value="1"/>
</dbReference>
<comment type="similarity">
    <text evidence="4">Belongs to the zinc-containing alcohol dehydrogenase family.</text>
</comment>
<proteinExistence type="inferred from homology"/>
<comment type="caution">
    <text evidence="6">The sequence shown here is derived from an EMBL/GenBank/DDBJ whole genome shotgun (WGS) entry which is preliminary data.</text>
</comment>
<keyword evidence="2 4" id="KW-0862">Zinc</keyword>
<dbReference type="GO" id="GO:0016491">
    <property type="term" value="F:oxidoreductase activity"/>
    <property type="evidence" value="ECO:0007669"/>
    <property type="project" value="UniProtKB-KW"/>
</dbReference>
<keyword evidence="3" id="KW-0560">Oxidoreductase</keyword>